<protein>
    <submittedName>
        <fullName evidence="1">Uncharacterized protein</fullName>
    </submittedName>
</protein>
<dbReference type="AlphaFoldDB" id="W7XA46"/>
<sequence length="138" mass="16260">MTLTLFSLFRDQISFANIKNGKTIKNNVNITKLKYYIFLSSEEFPHSKLRSIREQYLSLSSFRQKKLLSVFPNRIEQNTIINMYIKVRIEAYKLLLNSFLFKINIQIDTRIVNEQINIGIINVKRSSVYPMLVDSGLY</sequence>
<organism evidence="1 2">
    <name type="scientific">Tetrahymena thermophila (strain SB210)</name>
    <dbReference type="NCBI Taxonomy" id="312017"/>
    <lineage>
        <taxon>Eukaryota</taxon>
        <taxon>Sar</taxon>
        <taxon>Alveolata</taxon>
        <taxon>Ciliophora</taxon>
        <taxon>Intramacronucleata</taxon>
        <taxon>Oligohymenophorea</taxon>
        <taxon>Hymenostomatida</taxon>
        <taxon>Tetrahymenina</taxon>
        <taxon>Tetrahymenidae</taxon>
        <taxon>Tetrahymena</taxon>
    </lineage>
</organism>
<dbReference type="InParanoid" id="W7XA46"/>
<dbReference type="KEGG" id="tet:TTHERM_001139333"/>
<dbReference type="RefSeq" id="XP_012651199.1">
    <property type="nucleotide sequence ID" value="XM_012795745.1"/>
</dbReference>
<gene>
    <name evidence="1" type="ORF">TTHERM_001139333</name>
</gene>
<evidence type="ECO:0000313" key="1">
    <source>
        <dbReference type="EMBL" id="EWS76270.1"/>
    </source>
</evidence>
<proteinExistence type="predicted"/>
<dbReference type="GeneID" id="24441792"/>
<evidence type="ECO:0000313" key="2">
    <source>
        <dbReference type="Proteomes" id="UP000009168"/>
    </source>
</evidence>
<dbReference type="EMBL" id="GG662842">
    <property type="protein sequence ID" value="EWS76270.1"/>
    <property type="molecule type" value="Genomic_DNA"/>
</dbReference>
<accession>W7XA46</accession>
<keyword evidence="2" id="KW-1185">Reference proteome</keyword>
<name>W7XA46_TETTS</name>
<reference evidence="2" key="1">
    <citation type="journal article" date="2006" name="PLoS Biol.">
        <title>Macronuclear genome sequence of the ciliate Tetrahymena thermophila, a model eukaryote.</title>
        <authorList>
            <person name="Eisen J.A."/>
            <person name="Coyne R.S."/>
            <person name="Wu M."/>
            <person name="Wu D."/>
            <person name="Thiagarajan M."/>
            <person name="Wortman J.R."/>
            <person name="Badger J.H."/>
            <person name="Ren Q."/>
            <person name="Amedeo P."/>
            <person name="Jones K.M."/>
            <person name="Tallon L.J."/>
            <person name="Delcher A.L."/>
            <person name="Salzberg S.L."/>
            <person name="Silva J.C."/>
            <person name="Haas B.J."/>
            <person name="Majoros W.H."/>
            <person name="Farzad M."/>
            <person name="Carlton J.M."/>
            <person name="Smith R.K. Jr."/>
            <person name="Garg J."/>
            <person name="Pearlman R.E."/>
            <person name="Karrer K.M."/>
            <person name="Sun L."/>
            <person name="Manning G."/>
            <person name="Elde N.C."/>
            <person name="Turkewitz A.P."/>
            <person name="Asai D.J."/>
            <person name="Wilkes D.E."/>
            <person name="Wang Y."/>
            <person name="Cai H."/>
            <person name="Collins K."/>
            <person name="Stewart B.A."/>
            <person name="Lee S.R."/>
            <person name="Wilamowska K."/>
            <person name="Weinberg Z."/>
            <person name="Ruzzo W.L."/>
            <person name="Wloga D."/>
            <person name="Gaertig J."/>
            <person name="Frankel J."/>
            <person name="Tsao C.-C."/>
            <person name="Gorovsky M.A."/>
            <person name="Keeling P.J."/>
            <person name="Waller R.F."/>
            <person name="Patron N.J."/>
            <person name="Cherry J.M."/>
            <person name="Stover N.A."/>
            <person name="Krieger C.J."/>
            <person name="del Toro C."/>
            <person name="Ryder H.F."/>
            <person name="Williamson S.C."/>
            <person name="Barbeau R.A."/>
            <person name="Hamilton E.P."/>
            <person name="Orias E."/>
        </authorList>
    </citation>
    <scope>NUCLEOTIDE SEQUENCE [LARGE SCALE GENOMIC DNA]</scope>
    <source>
        <strain evidence="2">SB210</strain>
    </source>
</reference>
<dbReference type="Proteomes" id="UP000009168">
    <property type="component" value="Unassembled WGS sequence"/>
</dbReference>